<evidence type="ECO:0000313" key="2">
    <source>
        <dbReference type="EMBL" id="BDZ45603.1"/>
    </source>
</evidence>
<dbReference type="Gene3D" id="3.40.50.1220">
    <property type="entry name" value="TPP-binding domain"/>
    <property type="match status" value="1"/>
</dbReference>
<dbReference type="Proteomes" id="UP001321498">
    <property type="component" value="Chromosome"/>
</dbReference>
<feature type="domain" description="Thiamine pyrophosphate enzyme TPP-binding" evidence="1">
    <location>
        <begin position="207"/>
        <end position="326"/>
    </location>
</feature>
<dbReference type="SUPFAM" id="SSF52518">
    <property type="entry name" value="Thiamin diphosphate-binding fold (THDP-binding)"/>
    <property type="match status" value="1"/>
</dbReference>
<protein>
    <recommendedName>
        <fullName evidence="1">Thiamine pyrophosphate enzyme TPP-binding domain-containing protein</fullName>
    </recommendedName>
</protein>
<dbReference type="PANTHER" id="PTHR42916:SF1">
    <property type="entry name" value="PROTEIN PHYLLO, CHLOROPLASTIC"/>
    <property type="match status" value="1"/>
</dbReference>
<dbReference type="PANTHER" id="PTHR42916">
    <property type="entry name" value="2-SUCCINYL-5-ENOLPYRUVYL-6-HYDROXY-3-CYCLOHEXENE-1-CARBOXYLATE SYNTHASE"/>
    <property type="match status" value="1"/>
</dbReference>
<dbReference type="EMBL" id="AP027731">
    <property type="protein sequence ID" value="BDZ45603.1"/>
    <property type="molecule type" value="Genomic_DNA"/>
</dbReference>
<dbReference type="RefSeq" id="WP_350226739.1">
    <property type="nucleotide sequence ID" value="NZ_AP027731.1"/>
</dbReference>
<gene>
    <name evidence="2" type="ORF">GCM10025866_15120</name>
</gene>
<proteinExistence type="predicted"/>
<accession>A0ABM8GBK2</accession>
<name>A0ABM8GBK2_9MICO</name>
<dbReference type="InterPro" id="IPR029061">
    <property type="entry name" value="THDP-binding"/>
</dbReference>
<dbReference type="Pfam" id="PF02775">
    <property type="entry name" value="TPP_enzyme_C"/>
    <property type="match status" value="1"/>
</dbReference>
<sequence length="340" mass="35249">MVIAGAGAGPDAEAFARAAGLPLVAEVASGARFGPNLVPAYRSVLGMPELGGAVEQAIVFGRPTLSREVPALVGRVPYVVVRTPGAEQFDPARRGRLVEGLLTPAEPADPSWLRSWVVAGRHALAPADDAPYVGDPSNASPTAAGRVARSEMAALRAPITREALAEAVWRATWPHDRLVLGASRLIRDADRRVGGKRIRVHANRGLSGIDGTIATTLGIAAGAADDPRGAAGTTRALLGDLTLLHDAGGLLLPAGERRPRVQLVVGNDGGGTIFDGLEVAANADARLFDRVLYTPQAVDLAALAAAYGWEHSRVTTRGDLDKALTAPPPGPSILEVPLPR</sequence>
<organism evidence="2 3">
    <name type="scientific">Naasia aerilata</name>
    <dbReference type="NCBI Taxonomy" id="1162966"/>
    <lineage>
        <taxon>Bacteria</taxon>
        <taxon>Bacillati</taxon>
        <taxon>Actinomycetota</taxon>
        <taxon>Actinomycetes</taxon>
        <taxon>Micrococcales</taxon>
        <taxon>Microbacteriaceae</taxon>
        <taxon>Naasia</taxon>
    </lineage>
</organism>
<dbReference type="InterPro" id="IPR011766">
    <property type="entry name" value="TPP_enzyme_TPP-bd"/>
</dbReference>
<keyword evidence="3" id="KW-1185">Reference proteome</keyword>
<dbReference type="Gene3D" id="3.40.50.970">
    <property type="match status" value="1"/>
</dbReference>
<evidence type="ECO:0000259" key="1">
    <source>
        <dbReference type="Pfam" id="PF02775"/>
    </source>
</evidence>
<reference evidence="3" key="1">
    <citation type="journal article" date="2019" name="Int. J. Syst. Evol. Microbiol.">
        <title>The Global Catalogue of Microorganisms (GCM) 10K type strain sequencing project: providing services to taxonomists for standard genome sequencing and annotation.</title>
        <authorList>
            <consortium name="The Broad Institute Genomics Platform"/>
            <consortium name="The Broad Institute Genome Sequencing Center for Infectious Disease"/>
            <person name="Wu L."/>
            <person name="Ma J."/>
        </authorList>
    </citation>
    <scope>NUCLEOTIDE SEQUENCE [LARGE SCALE GENOMIC DNA]</scope>
    <source>
        <strain evidence="3">NBRC 108725</strain>
    </source>
</reference>
<evidence type="ECO:0000313" key="3">
    <source>
        <dbReference type="Proteomes" id="UP001321498"/>
    </source>
</evidence>
<dbReference type="CDD" id="cd02009">
    <property type="entry name" value="TPP_SHCHC_synthase"/>
    <property type="match status" value="1"/>
</dbReference>